<evidence type="ECO:0000256" key="4">
    <source>
        <dbReference type="ARBA" id="ARBA00022927"/>
    </source>
</evidence>
<accession>A0A1W6MWD2</accession>
<dbReference type="Pfam" id="PF02416">
    <property type="entry name" value="TatA_B_E"/>
    <property type="match status" value="1"/>
</dbReference>
<dbReference type="AlphaFoldDB" id="A0A1W6MWD2"/>
<evidence type="ECO:0000256" key="8">
    <source>
        <dbReference type="SAM" id="MobiDB-lite"/>
    </source>
</evidence>
<keyword evidence="3" id="KW-0812">Transmembrane</keyword>
<evidence type="ECO:0000313" key="10">
    <source>
        <dbReference type="Proteomes" id="UP000193978"/>
    </source>
</evidence>
<dbReference type="PANTHER" id="PTHR33162">
    <property type="entry name" value="SEC-INDEPENDENT PROTEIN TRANSLOCASE PROTEIN TATA, CHLOROPLASTIC"/>
    <property type="match status" value="1"/>
</dbReference>
<dbReference type="KEGG" id="mbry:B1812_13330"/>
<sequence length="115" mass="12218">MFDFDAGKLIVIGIVALVAIPSKDLPRVLRQLGQWTAQARRMAAEFQSQLMEAIREADLDDATRDVRSALDGAKQAASFDPLSAAKQEIDSALQGPPAETPKKPESAGENAGPSA</sequence>
<protein>
    <recommendedName>
        <fullName evidence="11">Twin-arginine translocase subunit TatB</fullName>
    </recommendedName>
</protein>
<keyword evidence="5" id="KW-1133">Transmembrane helix</keyword>
<dbReference type="Gene3D" id="1.20.5.3310">
    <property type="match status" value="1"/>
</dbReference>
<dbReference type="STRING" id="655015.B1812_13330"/>
<keyword evidence="10" id="KW-1185">Reference proteome</keyword>
<evidence type="ECO:0008006" key="11">
    <source>
        <dbReference type="Google" id="ProtNLM"/>
    </source>
</evidence>
<dbReference type="GO" id="GO:0015031">
    <property type="term" value="P:protein transport"/>
    <property type="evidence" value="ECO:0007669"/>
    <property type="project" value="UniProtKB-KW"/>
</dbReference>
<evidence type="ECO:0000313" key="9">
    <source>
        <dbReference type="EMBL" id="ARN81904.1"/>
    </source>
</evidence>
<keyword evidence="4" id="KW-0653">Protein transport</keyword>
<comment type="subcellular location">
    <subcellularLocation>
        <location evidence="1">Membrane</location>
        <topology evidence="1">Single-pass membrane protein</topology>
    </subcellularLocation>
</comment>
<feature type="region of interest" description="Disordered" evidence="8">
    <location>
        <begin position="78"/>
        <end position="115"/>
    </location>
</feature>
<proteinExistence type="predicted"/>
<dbReference type="PANTHER" id="PTHR33162:SF1">
    <property type="entry name" value="SEC-INDEPENDENT PROTEIN TRANSLOCASE PROTEIN TATA, CHLOROPLASTIC"/>
    <property type="match status" value="1"/>
</dbReference>
<name>A0A1W6MWD2_9HYPH</name>
<dbReference type="PRINTS" id="PR01506">
    <property type="entry name" value="TATBPROTEIN"/>
</dbReference>
<dbReference type="RefSeq" id="WP_085772021.1">
    <property type="nucleotide sequence ID" value="NZ_AP027149.1"/>
</dbReference>
<evidence type="ECO:0000256" key="5">
    <source>
        <dbReference type="ARBA" id="ARBA00022989"/>
    </source>
</evidence>
<dbReference type="Proteomes" id="UP000193978">
    <property type="component" value="Chromosome"/>
</dbReference>
<keyword evidence="2" id="KW-0813">Transport</keyword>
<organism evidence="9 10">
    <name type="scientific">Methylocystis bryophila</name>
    <dbReference type="NCBI Taxonomy" id="655015"/>
    <lineage>
        <taxon>Bacteria</taxon>
        <taxon>Pseudomonadati</taxon>
        <taxon>Pseudomonadota</taxon>
        <taxon>Alphaproteobacteria</taxon>
        <taxon>Hyphomicrobiales</taxon>
        <taxon>Methylocystaceae</taxon>
        <taxon>Methylocystis</taxon>
    </lineage>
</organism>
<dbReference type="EMBL" id="CP019948">
    <property type="protein sequence ID" value="ARN81904.1"/>
    <property type="molecule type" value="Genomic_DNA"/>
</dbReference>
<evidence type="ECO:0000256" key="6">
    <source>
        <dbReference type="ARBA" id="ARBA00023010"/>
    </source>
</evidence>
<reference evidence="9 10" key="1">
    <citation type="submission" date="2017-02" db="EMBL/GenBank/DDBJ databases">
        <authorList>
            <person name="Peterson S.W."/>
        </authorList>
    </citation>
    <scope>NUCLEOTIDE SEQUENCE [LARGE SCALE GENOMIC DNA]</scope>
    <source>
        <strain evidence="9 10">S285</strain>
    </source>
</reference>
<keyword evidence="7" id="KW-0472">Membrane</keyword>
<dbReference type="OrthoDB" id="7206969at2"/>
<evidence type="ECO:0000256" key="2">
    <source>
        <dbReference type="ARBA" id="ARBA00022448"/>
    </source>
</evidence>
<keyword evidence="6" id="KW-0811">Translocation</keyword>
<evidence type="ECO:0000256" key="1">
    <source>
        <dbReference type="ARBA" id="ARBA00004167"/>
    </source>
</evidence>
<evidence type="ECO:0000256" key="7">
    <source>
        <dbReference type="ARBA" id="ARBA00023136"/>
    </source>
</evidence>
<dbReference type="InterPro" id="IPR003369">
    <property type="entry name" value="TatA/B/E"/>
</dbReference>
<gene>
    <name evidence="9" type="ORF">B1812_13330</name>
</gene>
<dbReference type="GO" id="GO:0016020">
    <property type="term" value="C:membrane"/>
    <property type="evidence" value="ECO:0007669"/>
    <property type="project" value="UniProtKB-SubCell"/>
</dbReference>
<evidence type="ECO:0000256" key="3">
    <source>
        <dbReference type="ARBA" id="ARBA00022692"/>
    </source>
</evidence>